<name>A0ACB9M4H6_9MYRT</name>
<keyword evidence="2" id="KW-1185">Reference proteome</keyword>
<reference evidence="2" key="1">
    <citation type="journal article" date="2023" name="Front. Plant Sci.">
        <title>Chromosomal-level genome assembly of Melastoma candidum provides insights into trichome evolution.</title>
        <authorList>
            <person name="Zhong Y."/>
            <person name="Wu W."/>
            <person name="Sun C."/>
            <person name="Zou P."/>
            <person name="Liu Y."/>
            <person name="Dai S."/>
            <person name="Zhou R."/>
        </authorList>
    </citation>
    <scope>NUCLEOTIDE SEQUENCE [LARGE SCALE GENOMIC DNA]</scope>
</reference>
<protein>
    <submittedName>
        <fullName evidence="1">Uncharacterized protein</fullName>
    </submittedName>
</protein>
<sequence>MEGNAKFVVLAFVLVAAAMTCPATAGGGGKALCNMSQEGFDACKPSVSGFVPVPPSLACCTALADADLQCLCLFKNARMLLQAYGVDPTLALELPAKCNLAPNFHC</sequence>
<evidence type="ECO:0000313" key="1">
    <source>
        <dbReference type="EMBL" id="KAI4318362.1"/>
    </source>
</evidence>
<comment type="caution">
    <text evidence="1">The sequence shown here is derived from an EMBL/GenBank/DDBJ whole genome shotgun (WGS) entry which is preliminary data.</text>
</comment>
<evidence type="ECO:0000313" key="2">
    <source>
        <dbReference type="Proteomes" id="UP001057402"/>
    </source>
</evidence>
<proteinExistence type="predicted"/>
<dbReference type="EMBL" id="CM042889">
    <property type="protein sequence ID" value="KAI4318362.1"/>
    <property type="molecule type" value="Genomic_DNA"/>
</dbReference>
<dbReference type="Proteomes" id="UP001057402">
    <property type="component" value="Chromosome 10"/>
</dbReference>
<organism evidence="1 2">
    <name type="scientific">Melastoma candidum</name>
    <dbReference type="NCBI Taxonomy" id="119954"/>
    <lineage>
        <taxon>Eukaryota</taxon>
        <taxon>Viridiplantae</taxon>
        <taxon>Streptophyta</taxon>
        <taxon>Embryophyta</taxon>
        <taxon>Tracheophyta</taxon>
        <taxon>Spermatophyta</taxon>
        <taxon>Magnoliopsida</taxon>
        <taxon>eudicotyledons</taxon>
        <taxon>Gunneridae</taxon>
        <taxon>Pentapetalae</taxon>
        <taxon>rosids</taxon>
        <taxon>malvids</taxon>
        <taxon>Myrtales</taxon>
        <taxon>Melastomataceae</taxon>
        <taxon>Melastomatoideae</taxon>
        <taxon>Melastomateae</taxon>
        <taxon>Melastoma</taxon>
    </lineage>
</organism>
<accession>A0ACB9M4H6</accession>
<gene>
    <name evidence="1" type="ORF">MLD38_032078</name>
</gene>